<keyword evidence="1" id="KW-0812">Transmembrane</keyword>
<accession>A0A086CFI7</accession>
<dbReference type="STRING" id="1527444.ucyna2_01236"/>
<name>A0A086CFI7_9CHRO</name>
<protein>
    <submittedName>
        <fullName evidence="2">Uncharacterized protein</fullName>
    </submittedName>
</protein>
<gene>
    <name evidence="2" type="ORF">ucyna2_01236</name>
</gene>
<comment type="caution">
    <text evidence="2">The sequence shown here is derived from an EMBL/GenBank/DDBJ whole genome shotgun (WGS) entry which is preliminary data.</text>
</comment>
<evidence type="ECO:0000256" key="1">
    <source>
        <dbReference type="SAM" id="Phobius"/>
    </source>
</evidence>
<dbReference type="AlphaFoldDB" id="A0A086CFI7"/>
<feature type="transmembrane region" description="Helical" evidence="1">
    <location>
        <begin position="38"/>
        <end position="71"/>
    </location>
</feature>
<evidence type="ECO:0000313" key="2">
    <source>
        <dbReference type="EMBL" id="KFF40951.1"/>
    </source>
</evidence>
<dbReference type="Proteomes" id="UP000028922">
    <property type="component" value="Unassembled WGS sequence"/>
</dbReference>
<keyword evidence="1" id="KW-1133">Transmembrane helix</keyword>
<feature type="transmembrane region" description="Helical" evidence="1">
    <location>
        <begin position="131"/>
        <end position="150"/>
    </location>
</feature>
<dbReference type="EMBL" id="JPSP01000023">
    <property type="protein sequence ID" value="KFF40951.1"/>
    <property type="molecule type" value="Genomic_DNA"/>
</dbReference>
<organism evidence="2 3">
    <name type="scientific">Candidatus Atelocyanobacterium thalassa isolate SIO64986</name>
    <dbReference type="NCBI Taxonomy" id="1527444"/>
    <lineage>
        <taxon>Bacteria</taxon>
        <taxon>Bacillati</taxon>
        <taxon>Cyanobacteriota</taxon>
        <taxon>Cyanophyceae</taxon>
        <taxon>Oscillatoriophycideae</taxon>
        <taxon>Chroococcales</taxon>
        <taxon>Aphanothecaceae</taxon>
        <taxon>Candidatus Atelocyanobacterium</taxon>
        <taxon>Candidatus Atelocyanobacterium thalassae</taxon>
    </lineage>
</organism>
<reference evidence="2 3" key="1">
    <citation type="submission" date="2014-08" db="EMBL/GenBank/DDBJ databases">
        <title>Comparative genomics reveals surprising divergence of two closely related strains of uncultivated UCYN-A cyanobacteria.</title>
        <authorList>
            <person name="Bombar D."/>
            <person name="Heller P."/>
            <person name="Sanchez-Baracaldo P."/>
            <person name="Carter B.J."/>
            <person name="Zert J.P."/>
        </authorList>
    </citation>
    <scope>NUCLEOTIDE SEQUENCE [LARGE SCALE GENOMIC DNA]</scope>
</reference>
<evidence type="ECO:0000313" key="3">
    <source>
        <dbReference type="Proteomes" id="UP000028922"/>
    </source>
</evidence>
<dbReference type="eggNOG" id="ENOG5030NQW">
    <property type="taxonomic scope" value="Bacteria"/>
</dbReference>
<keyword evidence="1" id="KW-0472">Membrane</keyword>
<feature type="transmembrane region" description="Helical" evidence="1">
    <location>
        <begin position="98"/>
        <end position="119"/>
    </location>
</feature>
<proteinExistence type="predicted"/>
<sequence>MQVLFQFKSIIWFISSISLKHFKYDVKHFLTKKQWQSIIVYLLLSIVITFMLAWDWKLICATLIGINLMIFIQKAQNKNFQNIVLNWYKFFNSPKGKLTLAIIVGCFGILESYITLSVLSDIENHWLASELIFQNLGVFIILTILILQIFDSSEKKQNNQYKELVSELTEVNPLKRLIAVHNISHLLKKKQLNVNQEEEILEYFKVILNQEKEVVIRQNILKSLC</sequence>